<organism evidence="1 2">
    <name type="scientific">Arthrobacter phage Andrew</name>
    <dbReference type="NCBI Taxonomy" id="2419946"/>
    <lineage>
        <taxon>Viruses</taxon>
        <taxon>Duplodnaviria</taxon>
        <taxon>Heunggongvirae</taxon>
        <taxon>Uroviricota</taxon>
        <taxon>Caudoviricetes</taxon>
        <taxon>Andrewvirus</taxon>
        <taxon>Andrewvirus andrew</taxon>
    </lineage>
</organism>
<keyword evidence="2" id="KW-1185">Reference proteome</keyword>
<dbReference type="KEGG" id="vg:55006987"/>
<protein>
    <submittedName>
        <fullName evidence="1">Uncharacterized protein</fullName>
    </submittedName>
</protein>
<evidence type="ECO:0000313" key="1">
    <source>
        <dbReference type="EMBL" id="AYN56879.1"/>
    </source>
</evidence>
<evidence type="ECO:0000313" key="2">
    <source>
        <dbReference type="Proteomes" id="UP000274668"/>
    </source>
</evidence>
<dbReference type="GeneID" id="55006987"/>
<dbReference type="Proteomes" id="UP000274668">
    <property type="component" value="Segment"/>
</dbReference>
<reference evidence="1 2" key="1">
    <citation type="submission" date="2018-09" db="EMBL/GenBank/DDBJ databases">
        <authorList>
            <person name="Rimple P.A."/>
            <person name="Stoner T.H."/>
            <person name="Garlena R.A."/>
            <person name="Russell D.A."/>
            <person name="Pope W.H."/>
            <person name="Jacobs-Sera D."/>
            <person name="Hatfull G.F."/>
        </authorList>
    </citation>
    <scope>NUCLEOTIDE SEQUENCE [LARGE SCALE GENOMIC DNA]</scope>
</reference>
<sequence length="101" mass="11706">MTAEEERQLVEDKTVPPVEWRVPEGYVLLELGGQWSGPRLPVRRIMCATDGHDDRPAVVTGRFRAPWWPEDREEHAAYCQMCARLAVFMSMFTPDFDGWQP</sequence>
<proteinExistence type="predicted"/>
<name>A0A3G2KD21_9CAUD</name>
<accession>A0A3G2KD21</accession>
<gene>
    <name evidence="1" type="primary">67</name>
    <name evidence="1" type="ORF">PBI_ANDREW_67</name>
</gene>
<dbReference type="RefSeq" id="YP_009815753.1">
    <property type="nucleotide sequence ID" value="NC_048098.1"/>
</dbReference>
<dbReference type="EMBL" id="MH834595">
    <property type="protein sequence ID" value="AYN56879.1"/>
    <property type="molecule type" value="Genomic_DNA"/>
</dbReference>